<dbReference type="CDD" id="cd20557">
    <property type="entry name" value="CYCLIN_ScPCL1-like"/>
    <property type="match status" value="1"/>
</dbReference>
<organism evidence="3 5">
    <name type="scientific">Lasiosphaeria ovina</name>
    <dbReference type="NCBI Taxonomy" id="92902"/>
    <lineage>
        <taxon>Eukaryota</taxon>
        <taxon>Fungi</taxon>
        <taxon>Dikarya</taxon>
        <taxon>Ascomycota</taxon>
        <taxon>Pezizomycotina</taxon>
        <taxon>Sordariomycetes</taxon>
        <taxon>Sordariomycetidae</taxon>
        <taxon>Sordariales</taxon>
        <taxon>Lasiosphaeriaceae</taxon>
        <taxon>Lasiosphaeria</taxon>
    </lineage>
</organism>
<dbReference type="InterPro" id="IPR036915">
    <property type="entry name" value="Cyclin-like_sf"/>
</dbReference>
<dbReference type="GO" id="GO:0016538">
    <property type="term" value="F:cyclin-dependent protein serine/threonine kinase regulator activity"/>
    <property type="evidence" value="ECO:0007669"/>
    <property type="project" value="TreeGrafter"/>
</dbReference>
<feature type="compositionally biased region" description="Low complexity" evidence="1">
    <location>
        <begin position="252"/>
        <end position="261"/>
    </location>
</feature>
<evidence type="ECO:0000256" key="1">
    <source>
        <dbReference type="SAM" id="MobiDB-lite"/>
    </source>
</evidence>
<comment type="caution">
    <text evidence="3">The sequence shown here is derived from an EMBL/GenBank/DDBJ whole genome shotgun (WGS) entry which is preliminary data.</text>
</comment>
<dbReference type="GO" id="GO:0019901">
    <property type="term" value="F:protein kinase binding"/>
    <property type="evidence" value="ECO:0007669"/>
    <property type="project" value="InterPro"/>
</dbReference>
<feature type="region of interest" description="Disordered" evidence="1">
    <location>
        <begin position="252"/>
        <end position="307"/>
    </location>
</feature>
<dbReference type="GO" id="GO:0000307">
    <property type="term" value="C:cyclin-dependent protein kinase holoenzyme complex"/>
    <property type="evidence" value="ECO:0007669"/>
    <property type="project" value="TreeGrafter"/>
</dbReference>
<evidence type="ECO:0000313" key="5">
    <source>
        <dbReference type="Proteomes" id="UP001287356"/>
    </source>
</evidence>
<feature type="region of interest" description="Disordered" evidence="1">
    <location>
        <begin position="63"/>
        <end position="92"/>
    </location>
</feature>
<gene>
    <name evidence="4" type="ORF">B0T24DRAFT_652855</name>
    <name evidence="3" type="ORF">B0T24DRAFT_653290</name>
</gene>
<dbReference type="Proteomes" id="UP001287356">
    <property type="component" value="Unassembled WGS sequence"/>
</dbReference>
<feature type="compositionally biased region" description="Basic and acidic residues" evidence="1">
    <location>
        <begin position="262"/>
        <end position="274"/>
    </location>
</feature>
<dbReference type="SUPFAM" id="SSF47954">
    <property type="entry name" value="Cyclin-like"/>
    <property type="match status" value="1"/>
</dbReference>
<dbReference type="Pfam" id="PF00134">
    <property type="entry name" value="Cyclin_N"/>
    <property type="match status" value="1"/>
</dbReference>
<dbReference type="AlphaFoldDB" id="A0AAE0JR76"/>
<proteinExistence type="predicted"/>
<dbReference type="Gene3D" id="1.10.472.10">
    <property type="entry name" value="Cyclin-like"/>
    <property type="match status" value="1"/>
</dbReference>
<reference evidence="3" key="2">
    <citation type="submission" date="2023-06" db="EMBL/GenBank/DDBJ databases">
        <authorList>
            <consortium name="Lawrence Berkeley National Laboratory"/>
            <person name="Haridas S."/>
            <person name="Hensen N."/>
            <person name="Bonometti L."/>
            <person name="Westerberg I."/>
            <person name="Brannstrom I.O."/>
            <person name="Guillou S."/>
            <person name="Cros-Aarteil S."/>
            <person name="Calhoun S."/>
            <person name="Kuo A."/>
            <person name="Mondo S."/>
            <person name="Pangilinan J."/>
            <person name="Riley R."/>
            <person name="Labutti K."/>
            <person name="Andreopoulos B."/>
            <person name="Lipzen A."/>
            <person name="Chen C."/>
            <person name="Yanf M."/>
            <person name="Daum C."/>
            <person name="Ng V."/>
            <person name="Clum A."/>
            <person name="Steindorff A."/>
            <person name="Ohm R."/>
            <person name="Martin F."/>
            <person name="Silar P."/>
            <person name="Natvig D."/>
            <person name="Lalanne C."/>
            <person name="Gautier V."/>
            <person name="Ament-Velasquez S.L."/>
            <person name="Kruys A."/>
            <person name="Hutchinson M.I."/>
            <person name="Powell A.J."/>
            <person name="Barry K."/>
            <person name="Miller A.N."/>
            <person name="Grigoriev I.V."/>
            <person name="Debuchy R."/>
            <person name="Gladieux P."/>
            <person name="Thoren M.H."/>
            <person name="Johannesson H."/>
        </authorList>
    </citation>
    <scope>NUCLEOTIDE SEQUENCE</scope>
    <source>
        <strain evidence="3">CBS 958.72</strain>
    </source>
</reference>
<sequence length="393" mass="43762">MDAAMGTTRDTTISGLVIIPDLSEDELNAAALEVFVYKAVDQRMIRYLADAAFNVIQCDPSMMPPPPTTDLRSRVASPPQTPPPRAVRSEDGGLPSLQEFITQLVISSNVQVPTLMSSLVYLNRLKSRLQPMAKGLRCTTHRIFLASLILAAKYLNDSSPKNKHWATYSNIHTSAYSFGFTRTEVNLMEKQLLFLLDWDLRISEEDLYRELDHFLSPLRNEIRTRNARRAEKIQRQLEEEAWIAVAKNSAASSYISPPSSRDTSRSRSNSDRDVSPPGLYSSSSSYAGSTTSRATTPDDLDSEPHPYIYNCPEELYESPVEVIMDRPSVPEKDSIYAGGKLQKTTSGKQLLPYEISAEEMRSLEDGGRVTVKRMRGMIGRVFGNNGSGAVVGR</sequence>
<dbReference type="GO" id="GO:0005634">
    <property type="term" value="C:nucleus"/>
    <property type="evidence" value="ECO:0007669"/>
    <property type="project" value="TreeGrafter"/>
</dbReference>
<accession>A0AAE0JR76</accession>
<evidence type="ECO:0000313" key="4">
    <source>
        <dbReference type="EMBL" id="KAK3361722.1"/>
    </source>
</evidence>
<feature type="compositionally biased region" description="Low complexity" evidence="1">
    <location>
        <begin position="275"/>
        <end position="295"/>
    </location>
</feature>
<dbReference type="InterPro" id="IPR006671">
    <property type="entry name" value="Cyclin_N"/>
</dbReference>
<dbReference type="PANTHER" id="PTHR15615:SF10">
    <property type="entry name" value="PHO85 CYCLIN-2-RELATED"/>
    <property type="match status" value="1"/>
</dbReference>
<name>A0AAE0JR76_9PEZI</name>
<dbReference type="PANTHER" id="PTHR15615">
    <property type="match status" value="1"/>
</dbReference>
<keyword evidence="5" id="KW-1185">Reference proteome</keyword>
<reference evidence="3" key="1">
    <citation type="journal article" date="2023" name="Mol. Phylogenet. Evol.">
        <title>Genome-scale phylogeny and comparative genomics of the fungal order Sordariales.</title>
        <authorList>
            <person name="Hensen N."/>
            <person name="Bonometti L."/>
            <person name="Westerberg I."/>
            <person name="Brannstrom I.O."/>
            <person name="Guillou S."/>
            <person name="Cros-Aarteil S."/>
            <person name="Calhoun S."/>
            <person name="Haridas S."/>
            <person name="Kuo A."/>
            <person name="Mondo S."/>
            <person name="Pangilinan J."/>
            <person name="Riley R."/>
            <person name="LaButti K."/>
            <person name="Andreopoulos B."/>
            <person name="Lipzen A."/>
            <person name="Chen C."/>
            <person name="Yan M."/>
            <person name="Daum C."/>
            <person name="Ng V."/>
            <person name="Clum A."/>
            <person name="Steindorff A."/>
            <person name="Ohm R.A."/>
            <person name="Martin F."/>
            <person name="Silar P."/>
            <person name="Natvig D.O."/>
            <person name="Lalanne C."/>
            <person name="Gautier V."/>
            <person name="Ament-Velasquez S.L."/>
            <person name="Kruys A."/>
            <person name="Hutchinson M.I."/>
            <person name="Powell A.J."/>
            <person name="Barry K."/>
            <person name="Miller A.N."/>
            <person name="Grigoriev I.V."/>
            <person name="Debuchy R."/>
            <person name="Gladieux P."/>
            <person name="Hiltunen Thoren M."/>
            <person name="Johannesson H."/>
        </authorList>
    </citation>
    <scope>NUCLEOTIDE SEQUENCE</scope>
    <source>
        <strain evidence="3">CBS 958.72</strain>
    </source>
</reference>
<protein>
    <recommendedName>
        <fullName evidence="2">Cyclin N-terminal domain-containing protein</fullName>
    </recommendedName>
</protein>
<feature type="domain" description="Cyclin N-terminal" evidence="2">
    <location>
        <begin position="96"/>
        <end position="201"/>
    </location>
</feature>
<evidence type="ECO:0000259" key="2">
    <source>
        <dbReference type="Pfam" id="PF00134"/>
    </source>
</evidence>
<dbReference type="EMBL" id="JAULSN010000022">
    <property type="protein sequence ID" value="KAK3358285.1"/>
    <property type="molecule type" value="Genomic_DNA"/>
</dbReference>
<dbReference type="InterPro" id="IPR013922">
    <property type="entry name" value="Cyclin_PHO80-like"/>
</dbReference>
<dbReference type="EMBL" id="JAULSN010000011">
    <property type="protein sequence ID" value="KAK3361722.1"/>
    <property type="molecule type" value="Genomic_DNA"/>
</dbReference>
<evidence type="ECO:0000313" key="3">
    <source>
        <dbReference type="EMBL" id="KAK3358285.1"/>
    </source>
</evidence>